<comment type="similarity">
    <text evidence="2">Belongs to the peptidase M28 family. M28B subfamily.</text>
</comment>
<comment type="cofactor">
    <cofactor evidence="1">
        <name>Zn(2+)</name>
        <dbReference type="ChEBI" id="CHEBI:29105"/>
    </cofactor>
</comment>
<dbReference type="Gene3D" id="3.40.630.10">
    <property type="entry name" value="Zn peptidases"/>
    <property type="match status" value="1"/>
</dbReference>
<organism evidence="6 8">
    <name type="scientific">Didymodactylos carnosus</name>
    <dbReference type="NCBI Taxonomy" id="1234261"/>
    <lineage>
        <taxon>Eukaryota</taxon>
        <taxon>Metazoa</taxon>
        <taxon>Spiralia</taxon>
        <taxon>Gnathifera</taxon>
        <taxon>Rotifera</taxon>
        <taxon>Eurotatoria</taxon>
        <taxon>Bdelloidea</taxon>
        <taxon>Philodinida</taxon>
        <taxon>Philodinidae</taxon>
        <taxon>Didymodactylos</taxon>
    </lineage>
</organism>
<keyword evidence="3" id="KW-0812">Transmembrane</keyword>
<dbReference type="GO" id="GO:0008235">
    <property type="term" value="F:metalloexopeptidase activity"/>
    <property type="evidence" value="ECO:0007669"/>
    <property type="project" value="InterPro"/>
</dbReference>
<evidence type="ECO:0000313" key="8">
    <source>
        <dbReference type="Proteomes" id="UP000663829"/>
    </source>
</evidence>
<evidence type="ECO:0000259" key="5">
    <source>
        <dbReference type="Pfam" id="PF04389"/>
    </source>
</evidence>
<dbReference type="InterPro" id="IPR003137">
    <property type="entry name" value="PA_domain"/>
</dbReference>
<dbReference type="EMBL" id="CAJNOQ010001332">
    <property type="protein sequence ID" value="CAF0887104.1"/>
    <property type="molecule type" value="Genomic_DNA"/>
</dbReference>
<dbReference type="PANTHER" id="PTHR12147:SF26">
    <property type="entry name" value="PEPTIDASE M28 DOMAIN-CONTAINING PROTEIN"/>
    <property type="match status" value="1"/>
</dbReference>
<evidence type="ECO:0000313" key="6">
    <source>
        <dbReference type="EMBL" id="CAF0887104.1"/>
    </source>
</evidence>
<dbReference type="SUPFAM" id="SSF53187">
    <property type="entry name" value="Zn-dependent exopeptidases"/>
    <property type="match status" value="1"/>
</dbReference>
<dbReference type="SUPFAM" id="SSF52025">
    <property type="entry name" value="PA domain"/>
    <property type="match status" value="1"/>
</dbReference>
<dbReference type="Pfam" id="PF04389">
    <property type="entry name" value="Peptidase_M28"/>
    <property type="match status" value="1"/>
</dbReference>
<evidence type="ECO:0000313" key="7">
    <source>
        <dbReference type="EMBL" id="CAF3672158.1"/>
    </source>
</evidence>
<keyword evidence="3" id="KW-1133">Transmembrane helix</keyword>
<name>A0A813YP25_9BILA</name>
<sequence length="580" mass="63729">MGHEYADGGGDKGIFVNCIKSKRILILSGFTVALVITVIALATALGVANKKLSEKAATVSSSPTTSASLIPSLSSTITVKQMIAHLQALQNISSTTGGNRFTGSNGFNKTVSYIVDYLRTKTNLEVHTLEYFSVPNYQLDGEPTLIIDFNGTRDNYTYATDFTDMQYASRAYGNLSQPVSVIPEFGCFPVDWERANPKIQNRTTVALVKRGQCTSVEKSRLAAKYDVGGLLVYNDGASWDRNDPLNFRVGFYTSFPALFLSFDIGNRIKQIIDFNGTVEVTMKVTVEDLDDFNVSNVCADTRSGNISKTIVVGSHTDSVKESSGINDNGSGTAANLVLATNVDSLLNTPSYPKYPNRIRFCWWGAEEVGLRGSIHHIKQAVNNTKPGENLRDYLVNLNLDMLASPNFNFGIFSGSSIDNSTDEKAINGSILLTNLFIKYFNDNKLPWSPIAFDGRSDYGPFLAAGKACAGLTTGGDAIKTQDERDRYAAQLPQGENAGIVNAMLDPCYHNKCDTIENINWYAYEVMVKAAAFVLENIGQRSDLDTWLYSSLVQSGRSEDMLKYEIIENTVLSQYYRKTDL</sequence>
<dbReference type="InterPro" id="IPR046450">
    <property type="entry name" value="PA_dom_sf"/>
</dbReference>
<dbReference type="InterPro" id="IPR045175">
    <property type="entry name" value="M28_fam"/>
</dbReference>
<reference evidence="6" key="1">
    <citation type="submission" date="2021-02" db="EMBL/GenBank/DDBJ databases">
        <authorList>
            <person name="Nowell W R."/>
        </authorList>
    </citation>
    <scope>NUCLEOTIDE SEQUENCE</scope>
</reference>
<feature type="domain" description="Peptidase M28" evidence="5">
    <location>
        <begin position="296"/>
        <end position="531"/>
    </location>
</feature>
<proteinExistence type="inferred from homology"/>
<dbReference type="EMBL" id="CAJOBC010001332">
    <property type="protein sequence ID" value="CAF3672158.1"/>
    <property type="molecule type" value="Genomic_DNA"/>
</dbReference>
<dbReference type="Pfam" id="PF02225">
    <property type="entry name" value="PA"/>
    <property type="match status" value="1"/>
</dbReference>
<dbReference type="AlphaFoldDB" id="A0A813YP25"/>
<dbReference type="PANTHER" id="PTHR12147">
    <property type="entry name" value="METALLOPEPTIDASE M28 FAMILY MEMBER"/>
    <property type="match status" value="1"/>
</dbReference>
<evidence type="ECO:0000259" key="4">
    <source>
        <dbReference type="Pfam" id="PF02225"/>
    </source>
</evidence>
<evidence type="ECO:0008006" key="9">
    <source>
        <dbReference type="Google" id="ProtNLM"/>
    </source>
</evidence>
<gene>
    <name evidence="6" type="ORF">GPM918_LOCUS7921</name>
    <name evidence="7" type="ORF">SRO942_LOCUS7921</name>
</gene>
<dbReference type="InterPro" id="IPR007484">
    <property type="entry name" value="Peptidase_M28"/>
</dbReference>
<dbReference type="Proteomes" id="UP000663829">
    <property type="component" value="Unassembled WGS sequence"/>
</dbReference>
<evidence type="ECO:0000256" key="2">
    <source>
        <dbReference type="ARBA" id="ARBA00005634"/>
    </source>
</evidence>
<dbReference type="Proteomes" id="UP000681722">
    <property type="component" value="Unassembled WGS sequence"/>
</dbReference>
<dbReference type="CDD" id="cd00538">
    <property type="entry name" value="PA"/>
    <property type="match status" value="1"/>
</dbReference>
<comment type="caution">
    <text evidence="6">The sequence shown here is derived from an EMBL/GenBank/DDBJ whole genome shotgun (WGS) entry which is preliminary data.</text>
</comment>
<accession>A0A813YP25</accession>
<keyword evidence="3" id="KW-0472">Membrane</keyword>
<feature type="transmembrane region" description="Helical" evidence="3">
    <location>
        <begin position="24"/>
        <end position="48"/>
    </location>
</feature>
<dbReference type="OrthoDB" id="206201at2759"/>
<dbReference type="GO" id="GO:0006508">
    <property type="term" value="P:proteolysis"/>
    <property type="evidence" value="ECO:0007669"/>
    <property type="project" value="InterPro"/>
</dbReference>
<evidence type="ECO:0000256" key="3">
    <source>
        <dbReference type="SAM" id="Phobius"/>
    </source>
</evidence>
<feature type="domain" description="PA" evidence="4">
    <location>
        <begin position="181"/>
        <end position="268"/>
    </location>
</feature>
<dbReference type="Gene3D" id="3.50.30.30">
    <property type="match status" value="1"/>
</dbReference>
<protein>
    <recommendedName>
        <fullName evidence="9">Peptide hydrolase</fullName>
    </recommendedName>
</protein>
<keyword evidence="8" id="KW-1185">Reference proteome</keyword>
<evidence type="ECO:0000256" key="1">
    <source>
        <dbReference type="ARBA" id="ARBA00001947"/>
    </source>
</evidence>